<organism evidence="1">
    <name type="scientific">Arundo donax</name>
    <name type="common">Giant reed</name>
    <name type="synonym">Donax arundinaceus</name>
    <dbReference type="NCBI Taxonomy" id="35708"/>
    <lineage>
        <taxon>Eukaryota</taxon>
        <taxon>Viridiplantae</taxon>
        <taxon>Streptophyta</taxon>
        <taxon>Embryophyta</taxon>
        <taxon>Tracheophyta</taxon>
        <taxon>Spermatophyta</taxon>
        <taxon>Magnoliopsida</taxon>
        <taxon>Liliopsida</taxon>
        <taxon>Poales</taxon>
        <taxon>Poaceae</taxon>
        <taxon>PACMAD clade</taxon>
        <taxon>Arundinoideae</taxon>
        <taxon>Arundineae</taxon>
        <taxon>Arundo</taxon>
    </lineage>
</organism>
<dbReference type="AlphaFoldDB" id="A0A0A8ZIT5"/>
<name>A0A0A8ZIT5_ARUDO</name>
<reference evidence="1" key="1">
    <citation type="submission" date="2014-09" db="EMBL/GenBank/DDBJ databases">
        <authorList>
            <person name="Magalhaes I.L.F."/>
            <person name="Oliveira U."/>
            <person name="Santos F.R."/>
            <person name="Vidigal T.H.D.A."/>
            <person name="Brescovit A.D."/>
            <person name="Santos A.J."/>
        </authorList>
    </citation>
    <scope>NUCLEOTIDE SEQUENCE</scope>
    <source>
        <tissue evidence="1">Shoot tissue taken approximately 20 cm above the soil surface</tissue>
    </source>
</reference>
<reference evidence="1" key="2">
    <citation type="journal article" date="2015" name="Data Brief">
        <title>Shoot transcriptome of the giant reed, Arundo donax.</title>
        <authorList>
            <person name="Barrero R.A."/>
            <person name="Guerrero F.D."/>
            <person name="Moolhuijzen P."/>
            <person name="Goolsby J.A."/>
            <person name="Tidwell J."/>
            <person name="Bellgard S.E."/>
            <person name="Bellgard M.I."/>
        </authorList>
    </citation>
    <scope>NUCLEOTIDE SEQUENCE</scope>
    <source>
        <tissue evidence="1">Shoot tissue taken approximately 20 cm above the soil surface</tissue>
    </source>
</reference>
<protein>
    <submittedName>
        <fullName evidence="1">Uncharacterized protein</fullName>
    </submittedName>
</protein>
<accession>A0A0A8ZIT5</accession>
<evidence type="ECO:0000313" key="1">
    <source>
        <dbReference type="EMBL" id="JAD36615.1"/>
    </source>
</evidence>
<dbReference type="EMBL" id="GBRH01261280">
    <property type="protein sequence ID" value="JAD36615.1"/>
    <property type="molecule type" value="Transcribed_RNA"/>
</dbReference>
<sequence>MTSIAYFITCLFNHSNIVPRCKYNSKHDVHCRESKNHIRRYKGCMPVG</sequence>
<proteinExistence type="predicted"/>